<protein>
    <submittedName>
        <fullName evidence="2">Uncharacterized protein</fullName>
    </submittedName>
</protein>
<comment type="caution">
    <text evidence="2">The sequence shown here is derived from an EMBL/GenBank/DDBJ whole genome shotgun (WGS) entry which is preliminary data.</text>
</comment>
<keyword evidence="1" id="KW-0812">Transmembrane</keyword>
<evidence type="ECO:0000313" key="3">
    <source>
        <dbReference type="Proteomes" id="UP001595476"/>
    </source>
</evidence>
<evidence type="ECO:0000256" key="1">
    <source>
        <dbReference type="SAM" id="Phobius"/>
    </source>
</evidence>
<gene>
    <name evidence="2" type="ORF">ACFOEK_12145</name>
</gene>
<keyword evidence="1" id="KW-1133">Transmembrane helix</keyword>
<evidence type="ECO:0000313" key="2">
    <source>
        <dbReference type="EMBL" id="MFC3151781.1"/>
    </source>
</evidence>
<keyword evidence="3" id="KW-1185">Reference proteome</keyword>
<accession>A0ABV7HJT5</accession>
<proteinExistence type="predicted"/>
<dbReference type="EMBL" id="JBHRSZ010000004">
    <property type="protein sequence ID" value="MFC3151781.1"/>
    <property type="molecule type" value="Genomic_DNA"/>
</dbReference>
<sequence length="64" mass="6924">MATDRGNPLEMGIEFQKPSKEMVEILKLRERLNLAMVALCSMSGISIGCTIYVVQVLTGAGPIV</sequence>
<organism evidence="2 3">
    <name type="scientific">Litoribrevibacter euphylliae</name>
    <dbReference type="NCBI Taxonomy" id="1834034"/>
    <lineage>
        <taxon>Bacteria</taxon>
        <taxon>Pseudomonadati</taxon>
        <taxon>Pseudomonadota</taxon>
        <taxon>Gammaproteobacteria</taxon>
        <taxon>Oceanospirillales</taxon>
        <taxon>Oceanospirillaceae</taxon>
        <taxon>Litoribrevibacter</taxon>
    </lineage>
</organism>
<reference evidence="3" key="1">
    <citation type="journal article" date="2019" name="Int. J. Syst. Evol. Microbiol.">
        <title>The Global Catalogue of Microorganisms (GCM) 10K type strain sequencing project: providing services to taxonomists for standard genome sequencing and annotation.</title>
        <authorList>
            <consortium name="The Broad Institute Genomics Platform"/>
            <consortium name="The Broad Institute Genome Sequencing Center for Infectious Disease"/>
            <person name="Wu L."/>
            <person name="Ma J."/>
        </authorList>
    </citation>
    <scope>NUCLEOTIDE SEQUENCE [LARGE SCALE GENOMIC DNA]</scope>
    <source>
        <strain evidence="3">KCTC 52438</strain>
    </source>
</reference>
<name>A0ABV7HJT5_9GAMM</name>
<dbReference type="Proteomes" id="UP001595476">
    <property type="component" value="Unassembled WGS sequence"/>
</dbReference>
<keyword evidence="1" id="KW-0472">Membrane</keyword>
<dbReference type="RefSeq" id="WP_386721187.1">
    <property type="nucleotide sequence ID" value="NZ_JBHRSZ010000004.1"/>
</dbReference>
<feature type="transmembrane region" description="Helical" evidence="1">
    <location>
        <begin position="32"/>
        <end position="54"/>
    </location>
</feature>